<dbReference type="PROSITE" id="PS50110">
    <property type="entry name" value="RESPONSE_REGULATORY"/>
    <property type="match status" value="1"/>
</dbReference>
<dbReference type="PANTHER" id="PTHR44757">
    <property type="entry name" value="DIGUANYLATE CYCLASE DGCP"/>
    <property type="match status" value="1"/>
</dbReference>
<feature type="modified residue" description="4-aspartylphosphate" evidence="2">
    <location>
        <position position="53"/>
    </location>
</feature>
<dbReference type="OrthoDB" id="9816034at2"/>
<evidence type="ECO:0000256" key="1">
    <source>
        <dbReference type="ARBA" id="ARBA00001946"/>
    </source>
</evidence>
<comment type="caution">
    <text evidence="6">The sequence shown here is derived from an EMBL/GenBank/DDBJ whole genome shotgun (WGS) entry which is preliminary data.</text>
</comment>
<dbReference type="GO" id="GO:0000160">
    <property type="term" value="P:phosphorelay signal transduction system"/>
    <property type="evidence" value="ECO:0007669"/>
    <property type="project" value="InterPro"/>
</dbReference>
<protein>
    <submittedName>
        <fullName evidence="6">Response regulator receiver modulated diguanylate cyclase/phosphodiesterase</fullName>
    </submittedName>
</protein>
<dbReference type="NCBIfam" id="TIGR00254">
    <property type="entry name" value="GGDEF"/>
    <property type="match status" value="1"/>
</dbReference>
<dbReference type="SMART" id="SM00448">
    <property type="entry name" value="REC"/>
    <property type="match status" value="1"/>
</dbReference>
<evidence type="ECO:0000259" key="3">
    <source>
        <dbReference type="PROSITE" id="PS50110"/>
    </source>
</evidence>
<proteinExistence type="predicted"/>
<dbReference type="RefSeq" id="WP_133037376.1">
    <property type="nucleotide sequence ID" value="NZ_SLWF01000001.1"/>
</dbReference>
<evidence type="ECO:0000259" key="5">
    <source>
        <dbReference type="PROSITE" id="PS50887"/>
    </source>
</evidence>
<accession>A0A4R2FLS0</accession>
<dbReference type="PANTHER" id="PTHR44757:SF2">
    <property type="entry name" value="BIOFILM ARCHITECTURE MAINTENANCE PROTEIN MBAA"/>
    <property type="match status" value="1"/>
</dbReference>
<dbReference type="GO" id="GO:0003824">
    <property type="term" value="F:catalytic activity"/>
    <property type="evidence" value="ECO:0007669"/>
    <property type="project" value="UniProtKB-ARBA"/>
</dbReference>
<dbReference type="SMART" id="SM00267">
    <property type="entry name" value="GGDEF"/>
    <property type="match status" value="1"/>
</dbReference>
<feature type="domain" description="EAL" evidence="4">
    <location>
        <begin position="312"/>
        <end position="568"/>
    </location>
</feature>
<dbReference type="InterPro" id="IPR000160">
    <property type="entry name" value="GGDEF_dom"/>
</dbReference>
<dbReference type="InterPro" id="IPR035919">
    <property type="entry name" value="EAL_sf"/>
</dbReference>
<keyword evidence="7" id="KW-1185">Reference proteome</keyword>
<organism evidence="6 7">
    <name type="scientific">Shewanella fodinae</name>
    <dbReference type="NCBI Taxonomy" id="552357"/>
    <lineage>
        <taxon>Bacteria</taxon>
        <taxon>Pseudomonadati</taxon>
        <taxon>Pseudomonadota</taxon>
        <taxon>Gammaproteobacteria</taxon>
        <taxon>Alteromonadales</taxon>
        <taxon>Shewanellaceae</taxon>
        <taxon>Shewanella</taxon>
    </lineage>
</organism>
<dbReference type="InterPro" id="IPR052155">
    <property type="entry name" value="Biofilm_reg_signaling"/>
</dbReference>
<dbReference type="Pfam" id="PF00563">
    <property type="entry name" value="EAL"/>
    <property type="match status" value="1"/>
</dbReference>
<reference evidence="6 7" key="1">
    <citation type="submission" date="2019-03" db="EMBL/GenBank/DDBJ databases">
        <title>Freshwater and sediment microbial communities from various areas in North America, analyzing microbe dynamics in response to fracking.</title>
        <authorList>
            <person name="Lamendella R."/>
        </authorList>
    </citation>
    <scope>NUCLEOTIDE SEQUENCE [LARGE SCALE GENOMIC DNA]</scope>
    <source>
        <strain evidence="6 7">74A</strain>
    </source>
</reference>
<evidence type="ECO:0000256" key="2">
    <source>
        <dbReference type="PROSITE-ProRule" id="PRU00169"/>
    </source>
</evidence>
<name>A0A4R2FLS0_9GAMM</name>
<dbReference type="InterPro" id="IPR043128">
    <property type="entry name" value="Rev_trsase/Diguanyl_cyclase"/>
</dbReference>
<gene>
    <name evidence="6" type="ORF">EDC91_101108</name>
</gene>
<dbReference type="Pfam" id="PF00990">
    <property type="entry name" value="GGDEF"/>
    <property type="match status" value="1"/>
</dbReference>
<dbReference type="Proteomes" id="UP000294832">
    <property type="component" value="Unassembled WGS sequence"/>
</dbReference>
<evidence type="ECO:0000313" key="7">
    <source>
        <dbReference type="Proteomes" id="UP000294832"/>
    </source>
</evidence>
<dbReference type="Pfam" id="PF00072">
    <property type="entry name" value="Response_reg"/>
    <property type="match status" value="1"/>
</dbReference>
<dbReference type="CDD" id="cd01948">
    <property type="entry name" value="EAL"/>
    <property type="match status" value="1"/>
</dbReference>
<dbReference type="PROSITE" id="PS50883">
    <property type="entry name" value="EAL"/>
    <property type="match status" value="1"/>
</dbReference>
<dbReference type="EMBL" id="SLWF01000001">
    <property type="protein sequence ID" value="TCN90638.1"/>
    <property type="molecule type" value="Genomic_DNA"/>
</dbReference>
<comment type="cofactor">
    <cofactor evidence="1">
        <name>Mg(2+)</name>
        <dbReference type="ChEBI" id="CHEBI:18420"/>
    </cofactor>
</comment>
<dbReference type="Gene3D" id="3.40.50.2300">
    <property type="match status" value="1"/>
</dbReference>
<dbReference type="Gene3D" id="3.20.20.450">
    <property type="entry name" value="EAL domain"/>
    <property type="match status" value="1"/>
</dbReference>
<evidence type="ECO:0000313" key="6">
    <source>
        <dbReference type="EMBL" id="TCN90638.1"/>
    </source>
</evidence>
<dbReference type="SUPFAM" id="SSF55073">
    <property type="entry name" value="Nucleotide cyclase"/>
    <property type="match status" value="1"/>
</dbReference>
<dbReference type="CDD" id="cd01949">
    <property type="entry name" value="GGDEF"/>
    <property type="match status" value="1"/>
</dbReference>
<feature type="domain" description="Response regulatory" evidence="3">
    <location>
        <begin position="2"/>
        <end position="119"/>
    </location>
</feature>
<sequence>MDLLLIDDDEIDRTAIIRALAQSDIGFNVVEANCGRVGLDLVRQQHFDGIILDYRLPDADGLELLHSLHSSAGDATAVVMISRYEDEYLADRCIEMGAQDFLLKDEVNTRRLTRAIRLAKQRASMSRALQKTHERLRNLAEHDSLTDLLNRYGFELSLSRALALARSKNTELALILLDLDDFKGVNDTHGHQMGDRLLVEVAARLSQVVPNNSLLARIGGDEFVVVLTGNNVSDIAERLATALLQTLQPVFLVDEQPLFIGACAGIAGYGSLASDSSGLLKCADIALYRAKQRGRNQLQFYSEALDLAVRRRQHIATGLRQALELEQFRLFYQGKFNAHTGVLEGMEALLRWQHPQDGLIAPDSFLPIAEELGMMDAICEWVLQTACQQTQLWLQQLAPGRRLSIAVNLSASQNLREKLLQQVEIALLSSGLPAELLELEITENALIEKPRELAEVLEAVAAIGVTLSLDDFGTGFSSLEHVKDFPIKVLKIDKSFVAGIEQDERARRLLAALINFASGFDVLSVAEGVETEAQAQFCREHGCHLLQGYLYCKPMPPEQFMTQFLQPL</sequence>
<dbReference type="SMART" id="SM00052">
    <property type="entry name" value="EAL"/>
    <property type="match status" value="1"/>
</dbReference>
<dbReference type="FunFam" id="3.30.70.270:FF:000001">
    <property type="entry name" value="Diguanylate cyclase domain protein"/>
    <property type="match status" value="1"/>
</dbReference>
<evidence type="ECO:0000259" key="4">
    <source>
        <dbReference type="PROSITE" id="PS50883"/>
    </source>
</evidence>
<dbReference type="SUPFAM" id="SSF141868">
    <property type="entry name" value="EAL domain-like"/>
    <property type="match status" value="1"/>
</dbReference>
<dbReference type="SUPFAM" id="SSF52172">
    <property type="entry name" value="CheY-like"/>
    <property type="match status" value="1"/>
</dbReference>
<dbReference type="CDD" id="cd00156">
    <property type="entry name" value="REC"/>
    <property type="match status" value="1"/>
</dbReference>
<dbReference type="InterPro" id="IPR001789">
    <property type="entry name" value="Sig_transdc_resp-reg_receiver"/>
</dbReference>
<keyword evidence="2" id="KW-0597">Phosphoprotein</keyword>
<dbReference type="InterPro" id="IPR011006">
    <property type="entry name" value="CheY-like_superfamily"/>
</dbReference>
<feature type="domain" description="GGDEF" evidence="5">
    <location>
        <begin position="170"/>
        <end position="303"/>
    </location>
</feature>
<dbReference type="InterPro" id="IPR029787">
    <property type="entry name" value="Nucleotide_cyclase"/>
</dbReference>
<dbReference type="AlphaFoldDB" id="A0A4R2FLS0"/>
<dbReference type="Gene3D" id="3.30.70.270">
    <property type="match status" value="1"/>
</dbReference>
<dbReference type="InterPro" id="IPR001633">
    <property type="entry name" value="EAL_dom"/>
</dbReference>
<dbReference type="PROSITE" id="PS50887">
    <property type="entry name" value="GGDEF"/>
    <property type="match status" value="1"/>
</dbReference>